<sequence>MDVPPEFVSLGAQLAGATARNGAALVTDKVRALRKSGKQEEIISGLEQLVSELVDDKNEITRIAQAYQAELVSQRLAPGDLQYIADTVVPTLQKIADGMGSEKAEEFEKLANALRPLLSVETANVLQLLGFNFRDAIGQPLTTLMQKAILARAADTGVEKVESLKREQLYLQVALDPEAFDRLNALFGR</sequence>
<accession>A0ABQ1RWJ2</accession>
<name>A0ABQ1RWJ2_9MICO</name>
<protein>
    <submittedName>
        <fullName evidence="1">Uncharacterized protein</fullName>
    </submittedName>
</protein>
<dbReference type="EMBL" id="BMCM01000004">
    <property type="protein sequence ID" value="GGD83181.1"/>
    <property type="molecule type" value="Genomic_DNA"/>
</dbReference>
<evidence type="ECO:0000313" key="2">
    <source>
        <dbReference type="Proteomes" id="UP000629365"/>
    </source>
</evidence>
<evidence type="ECO:0000313" key="1">
    <source>
        <dbReference type="EMBL" id="GGD83181.1"/>
    </source>
</evidence>
<comment type="caution">
    <text evidence="1">The sequence shown here is derived from an EMBL/GenBank/DDBJ whole genome shotgun (WGS) entry which is preliminary data.</text>
</comment>
<reference evidence="2" key="1">
    <citation type="journal article" date="2019" name="Int. J. Syst. Evol. Microbiol.">
        <title>The Global Catalogue of Microorganisms (GCM) 10K type strain sequencing project: providing services to taxonomists for standard genome sequencing and annotation.</title>
        <authorList>
            <consortium name="The Broad Institute Genomics Platform"/>
            <consortium name="The Broad Institute Genome Sequencing Center for Infectious Disease"/>
            <person name="Wu L."/>
            <person name="Ma J."/>
        </authorList>
    </citation>
    <scope>NUCLEOTIDE SEQUENCE [LARGE SCALE GENOMIC DNA]</scope>
    <source>
        <strain evidence="2">CCM 7640</strain>
    </source>
</reference>
<organism evidence="1 2">
    <name type="scientific">Microbacterium murale</name>
    <dbReference type="NCBI Taxonomy" id="1081040"/>
    <lineage>
        <taxon>Bacteria</taxon>
        <taxon>Bacillati</taxon>
        <taxon>Actinomycetota</taxon>
        <taxon>Actinomycetes</taxon>
        <taxon>Micrococcales</taxon>
        <taxon>Microbacteriaceae</taxon>
        <taxon>Microbacterium</taxon>
    </lineage>
</organism>
<dbReference type="RefSeq" id="WP_188437140.1">
    <property type="nucleotide sequence ID" value="NZ_BMCM01000004.1"/>
</dbReference>
<dbReference type="Proteomes" id="UP000629365">
    <property type="component" value="Unassembled WGS sequence"/>
</dbReference>
<keyword evidence="2" id="KW-1185">Reference proteome</keyword>
<gene>
    <name evidence="1" type="ORF">GCM10007269_27530</name>
</gene>
<proteinExistence type="predicted"/>